<proteinExistence type="predicted"/>
<accession>A0A8J4LPL9</accession>
<reference evidence="1" key="1">
    <citation type="journal article" date="2021" name="Proc. Natl. Acad. Sci. U.S.A.">
        <title>Three genomes in the algal genus Volvox reveal the fate of a haploid sex-determining region after a transition to homothallism.</title>
        <authorList>
            <person name="Yamamoto K."/>
            <person name="Hamaji T."/>
            <person name="Kawai-Toyooka H."/>
            <person name="Matsuzaki R."/>
            <person name="Takahashi F."/>
            <person name="Nishimura Y."/>
            <person name="Kawachi M."/>
            <person name="Noguchi H."/>
            <person name="Minakuchi Y."/>
            <person name="Umen J.G."/>
            <person name="Toyoda A."/>
            <person name="Nozaki H."/>
        </authorList>
    </citation>
    <scope>NUCLEOTIDE SEQUENCE</scope>
    <source>
        <strain evidence="1">NIES-3785</strain>
    </source>
</reference>
<name>A0A8J4LPL9_9CHLO</name>
<dbReference type="Proteomes" id="UP000722791">
    <property type="component" value="Unassembled WGS sequence"/>
</dbReference>
<sequence>MAWAKGSQMRQSTPSWASLCIERHDRPFDTARCYPCLYGKTLHYRSRWHRWASAGSHIIIPVSELRAPPPFLRPLLPFLRPPLFPKPPPLFLRPPPFPRLLYHASLFLRSARVAPTIARSRTTPRQLSYVDTVERYGTDDASCRTWTPWSDTALMMSPLSYVDTVERYGTIVRYGTVRHSTTVRHGTARYDGTARYGNDDVTVVRGRSGAIRQ</sequence>
<gene>
    <name evidence="1" type="ORF">Vretimale_10214</name>
</gene>
<protein>
    <submittedName>
        <fullName evidence="1">Uncharacterized protein</fullName>
    </submittedName>
</protein>
<evidence type="ECO:0000313" key="1">
    <source>
        <dbReference type="EMBL" id="GIM05836.1"/>
    </source>
</evidence>
<dbReference type="AlphaFoldDB" id="A0A8J4LPL9"/>
<dbReference type="EMBL" id="BNCQ01000019">
    <property type="protein sequence ID" value="GIM05836.1"/>
    <property type="molecule type" value="Genomic_DNA"/>
</dbReference>
<comment type="caution">
    <text evidence="1">The sequence shown here is derived from an EMBL/GenBank/DDBJ whole genome shotgun (WGS) entry which is preliminary data.</text>
</comment>
<organism evidence="1 2">
    <name type="scientific">Volvox reticuliferus</name>
    <dbReference type="NCBI Taxonomy" id="1737510"/>
    <lineage>
        <taxon>Eukaryota</taxon>
        <taxon>Viridiplantae</taxon>
        <taxon>Chlorophyta</taxon>
        <taxon>core chlorophytes</taxon>
        <taxon>Chlorophyceae</taxon>
        <taxon>CS clade</taxon>
        <taxon>Chlamydomonadales</taxon>
        <taxon>Volvocaceae</taxon>
        <taxon>Volvox</taxon>
    </lineage>
</organism>
<evidence type="ECO:0000313" key="2">
    <source>
        <dbReference type="Proteomes" id="UP000722791"/>
    </source>
</evidence>